<sequence>MEGCEVVKPMLWHSISDTAKRDSVDVHPIFYYVPKGQLDNSCLPTESRFTIQGKEENVASFSGFTVGSSVKRNHFSDGLLNQPQDAAFNRESNSLGEKFSHGSVHNGDNFLKPSISPMCLRLTSPLQASSSGSHLEPNMNPTSSKQGAKYQHDLLST</sequence>
<feature type="region of interest" description="Disordered" evidence="1">
    <location>
        <begin position="127"/>
        <end position="157"/>
    </location>
</feature>
<comment type="caution">
    <text evidence="2">The sequence shown here is derived from an EMBL/GenBank/DDBJ whole genome shotgun (WGS) entry which is preliminary data.</text>
</comment>
<reference evidence="2 3" key="1">
    <citation type="submission" date="2024-11" db="EMBL/GenBank/DDBJ databases">
        <title>Chromosome-level genome assembly of Eucalyptus globulus Labill. provides insights into its genome evolution.</title>
        <authorList>
            <person name="Li X."/>
        </authorList>
    </citation>
    <scope>NUCLEOTIDE SEQUENCE [LARGE SCALE GENOMIC DNA]</scope>
    <source>
        <strain evidence="2">CL2024</strain>
        <tissue evidence="2">Fresh tender leaves</tissue>
    </source>
</reference>
<dbReference type="Proteomes" id="UP001634007">
    <property type="component" value="Unassembled WGS sequence"/>
</dbReference>
<dbReference type="AlphaFoldDB" id="A0ABD3L4D7"/>
<organism evidence="2 3">
    <name type="scientific">Eucalyptus globulus</name>
    <name type="common">Tasmanian blue gum</name>
    <dbReference type="NCBI Taxonomy" id="34317"/>
    <lineage>
        <taxon>Eukaryota</taxon>
        <taxon>Viridiplantae</taxon>
        <taxon>Streptophyta</taxon>
        <taxon>Embryophyta</taxon>
        <taxon>Tracheophyta</taxon>
        <taxon>Spermatophyta</taxon>
        <taxon>Magnoliopsida</taxon>
        <taxon>eudicotyledons</taxon>
        <taxon>Gunneridae</taxon>
        <taxon>Pentapetalae</taxon>
        <taxon>rosids</taxon>
        <taxon>malvids</taxon>
        <taxon>Myrtales</taxon>
        <taxon>Myrtaceae</taxon>
        <taxon>Myrtoideae</taxon>
        <taxon>Eucalypteae</taxon>
        <taxon>Eucalyptus</taxon>
    </lineage>
</organism>
<accession>A0ABD3L4D7</accession>
<protein>
    <submittedName>
        <fullName evidence="2">Uncharacterized protein</fullName>
    </submittedName>
</protein>
<evidence type="ECO:0000313" key="2">
    <source>
        <dbReference type="EMBL" id="KAL3745469.1"/>
    </source>
</evidence>
<evidence type="ECO:0000256" key="1">
    <source>
        <dbReference type="SAM" id="MobiDB-lite"/>
    </source>
</evidence>
<keyword evidence="3" id="KW-1185">Reference proteome</keyword>
<dbReference type="EMBL" id="JBJKBG010000003">
    <property type="protein sequence ID" value="KAL3745469.1"/>
    <property type="molecule type" value="Genomic_DNA"/>
</dbReference>
<gene>
    <name evidence="2" type="ORF">ACJRO7_014555</name>
</gene>
<feature type="compositionally biased region" description="Polar residues" evidence="1">
    <location>
        <begin position="127"/>
        <end position="146"/>
    </location>
</feature>
<proteinExistence type="predicted"/>
<evidence type="ECO:0000313" key="3">
    <source>
        <dbReference type="Proteomes" id="UP001634007"/>
    </source>
</evidence>
<name>A0ABD3L4D7_EUCGL</name>